<dbReference type="EMBL" id="DVMY01000082">
    <property type="protein sequence ID" value="HIU37640.1"/>
    <property type="molecule type" value="Genomic_DNA"/>
</dbReference>
<accession>A0A9D1IHI6</accession>
<dbReference type="Pfam" id="PF19700">
    <property type="entry name" value="DUF6198"/>
    <property type="match status" value="1"/>
</dbReference>
<gene>
    <name evidence="2" type="ORF">IAC56_05145</name>
</gene>
<sequence>MSLGIATVTNAGLGTGTVSAVAFVLNHMTDFSMGFFVFLTNVFFFILQIIIDHRAVWQKALRQLPICFVFGMIFDVSLWISSHVVPQTYIEHLLMAFVGSVLTALGIASLVFARLAILPPEGFVLAIMNRWGGSFGTLKMSVDLFLLVSAVSLSLIAFGEILGIREGTLITAVCSGPIAKVFLKVWGRFFPKHRPID</sequence>
<reference evidence="2" key="2">
    <citation type="journal article" date="2021" name="PeerJ">
        <title>Extensive microbial diversity within the chicken gut microbiome revealed by metagenomics and culture.</title>
        <authorList>
            <person name="Gilroy R."/>
            <person name="Ravi A."/>
            <person name="Getino M."/>
            <person name="Pursley I."/>
            <person name="Horton D.L."/>
            <person name="Alikhan N.F."/>
            <person name="Baker D."/>
            <person name="Gharbi K."/>
            <person name="Hall N."/>
            <person name="Watson M."/>
            <person name="Adriaenssens E.M."/>
            <person name="Foster-Nyarko E."/>
            <person name="Jarju S."/>
            <person name="Secka A."/>
            <person name="Antonio M."/>
            <person name="Oren A."/>
            <person name="Chaudhuri R.R."/>
            <person name="La Ragione R."/>
            <person name="Hildebrand F."/>
            <person name="Pallen M.J."/>
        </authorList>
    </citation>
    <scope>NUCLEOTIDE SEQUENCE</scope>
    <source>
        <strain evidence="2">7463</strain>
    </source>
</reference>
<feature type="transmembrane region" description="Helical" evidence="1">
    <location>
        <begin position="138"/>
        <end position="162"/>
    </location>
</feature>
<keyword evidence="1" id="KW-1133">Transmembrane helix</keyword>
<dbReference type="PANTHER" id="PTHR40078">
    <property type="entry name" value="INTEGRAL MEMBRANE PROTEIN-RELATED"/>
    <property type="match status" value="1"/>
</dbReference>
<name>A0A9D1IHI6_9BURK</name>
<keyword evidence="1" id="KW-0472">Membrane</keyword>
<feature type="transmembrane region" description="Helical" evidence="1">
    <location>
        <begin position="31"/>
        <end position="51"/>
    </location>
</feature>
<organism evidence="2 3">
    <name type="scientific">Candidatus Aphodousia faecigallinarum</name>
    <dbReference type="NCBI Taxonomy" id="2840677"/>
    <lineage>
        <taxon>Bacteria</taxon>
        <taxon>Pseudomonadati</taxon>
        <taxon>Pseudomonadota</taxon>
        <taxon>Betaproteobacteria</taxon>
        <taxon>Burkholderiales</taxon>
        <taxon>Sutterellaceae</taxon>
        <taxon>Sutterellaceae incertae sedis</taxon>
        <taxon>Candidatus Aphodousia</taxon>
    </lineage>
</organism>
<evidence type="ECO:0000313" key="2">
    <source>
        <dbReference type="EMBL" id="HIU37640.1"/>
    </source>
</evidence>
<feature type="transmembrane region" description="Helical" evidence="1">
    <location>
        <begin position="93"/>
        <end position="117"/>
    </location>
</feature>
<keyword evidence="1" id="KW-0812">Transmembrane</keyword>
<evidence type="ECO:0000256" key="1">
    <source>
        <dbReference type="SAM" id="Phobius"/>
    </source>
</evidence>
<dbReference type="InterPro" id="IPR038750">
    <property type="entry name" value="YczE/YyaS-like"/>
</dbReference>
<evidence type="ECO:0008006" key="4">
    <source>
        <dbReference type="Google" id="ProtNLM"/>
    </source>
</evidence>
<proteinExistence type="predicted"/>
<dbReference type="PANTHER" id="PTHR40078:SF1">
    <property type="entry name" value="INTEGRAL MEMBRANE PROTEIN"/>
    <property type="match status" value="1"/>
</dbReference>
<reference evidence="2" key="1">
    <citation type="submission" date="2020-10" db="EMBL/GenBank/DDBJ databases">
        <authorList>
            <person name="Gilroy R."/>
        </authorList>
    </citation>
    <scope>NUCLEOTIDE SEQUENCE</scope>
    <source>
        <strain evidence="2">7463</strain>
    </source>
</reference>
<feature type="transmembrane region" description="Helical" evidence="1">
    <location>
        <begin position="63"/>
        <end position="81"/>
    </location>
</feature>
<evidence type="ECO:0000313" key="3">
    <source>
        <dbReference type="Proteomes" id="UP000824083"/>
    </source>
</evidence>
<comment type="caution">
    <text evidence="2">The sequence shown here is derived from an EMBL/GenBank/DDBJ whole genome shotgun (WGS) entry which is preliminary data.</text>
</comment>
<protein>
    <recommendedName>
        <fullName evidence="4">YitT family protein</fullName>
    </recommendedName>
</protein>
<dbReference type="Proteomes" id="UP000824083">
    <property type="component" value="Unassembled WGS sequence"/>
</dbReference>
<dbReference type="AlphaFoldDB" id="A0A9D1IHI6"/>